<evidence type="ECO:0000313" key="2">
    <source>
        <dbReference type="Proteomes" id="UP000663843"/>
    </source>
</evidence>
<organism evidence="1 2">
    <name type="scientific">Rhizoctonia solani</name>
    <dbReference type="NCBI Taxonomy" id="456999"/>
    <lineage>
        <taxon>Eukaryota</taxon>
        <taxon>Fungi</taxon>
        <taxon>Dikarya</taxon>
        <taxon>Basidiomycota</taxon>
        <taxon>Agaricomycotina</taxon>
        <taxon>Agaricomycetes</taxon>
        <taxon>Cantharellales</taxon>
        <taxon>Ceratobasidiaceae</taxon>
        <taxon>Rhizoctonia</taxon>
    </lineage>
</organism>
<dbReference type="CDD" id="cd08983">
    <property type="entry name" value="GH43_Bt3655-like"/>
    <property type="match status" value="1"/>
</dbReference>
<dbReference type="InterPro" id="IPR050727">
    <property type="entry name" value="GH43_arabinanases"/>
</dbReference>
<comment type="caution">
    <text evidence="1">The sequence shown here is derived from an EMBL/GenBank/DDBJ whole genome shotgun (WGS) entry which is preliminary data.</text>
</comment>
<proteinExistence type="predicted"/>
<evidence type="ECO:0000313" key="1">
    <source>
        <dbReference type="EMBL" id="CAE6382613.1"/>
    </source>
</evidence>
<name>A0A8H2WHE7_9AGAM</name>
<dbReference type="Proteomes" id="UP000663843">
    <property type="component" value="Unassembled WGS sequence"/>
</dbReference>
<feature type="non-terminal residue" evidence="1">
    <location>
        <position position="1"/>
    </location>
</feature>
<sequence>WAPEAIWDPKQNAYMVFWASSLYSADDTAHTGSSYHRILRSTTTDFKTFTPAQVYIDYGWSVIDTTMVQDTTTGTYYRFNKDERSPSSDTPDSKFIAQEKSTSVTGAWTGVVAGIGKGVLTRGEGPTVFKSNTVANKWHMFIDEYGGRGYVPFETTNIAGGTWNVSTNYALPSRPRHGSVIPITEAERQVLLGL</sequence>
<dbReference type="SUPFAM" id="SSF75005">
    <property type="entry name" value="Arabinanase/levansucrase/invertase"/>
    <property type="match status" value="1"/>
</dbReference>
<dbReference type="InterPro" id="IPR023296">
    <property type="entry name" value="Glyco_hydro_beta-prop_sf"/>
</dbReference>
<dbReference type="AlphaFoldDB" id="A0A8H2WHE7"/>
<dbReference type="Gene3D" id="2.115.10.20">
    <property type="entry name" value="Glycosyl hydrolase domain, family 43"/>
    <property type="match status" value="1"/>
</dbReference>
<dbReference type="PANTHER" id="PTHR43301">
    <property type="entry name" value="ARABINAN ENDO-1,5-ALPHA-L-ARABINOSIDASE"/>
    <property type="match status" value="1"/>
</dbReference>
<gene>
    <name evidence="1" type="ORF">RDB_LOCUS25391</name>
</gene>
<protein>
    <recommendedName>
        <fullName evidence="3">Glycoside hydrolase family 43 protein</fullName>
    </recommendedName>
</protein>
<reference evidence="1" key="1">
    <citation type="submission" date="2021-01" db="EMBL/GenBank/DDBJ databases">
        <authorList>
            <person name="Kaushik A."/>
        </authorList>
    </citation>
    <scope>NUCLEOTIDE SEQUENCE</scope>
    <source>
        <strain evidence="1">AG2-2IIIB</strain>
    </source>
</reference>
<accession>A0A8H2WHE7</accession>
<evidence type="ECO:0008006" key="3">
    <source>
        <dbReference type="Google" id="ProtNLM"/>
    </source>
</evidence>
<dbReference type="PANTHER" id="PTHR43301:SF3">
    <property type="entry name" value="ARABINAN ENDO-1,5-ALPHA-L-ARABINOSIDASE A-RELATED"/>
    <property type="match status" value="1"/>
</dbReference>
<dbReference type="EMBL" id="CAJMWT010001150">
    <property type="protein sequence ID" value="CAE6382613.1"/>
    <property type="molecule type" value="Genomic_DNA"/>
</dbReference>